<sequence>MFRQFKKDTAIERMLIILLMKCPYVQNRNFDWEDPIMKSKMILRICAVLVEQREGKHPEKFPLRRRQIYQLFEDYKTNHPDLNIELWRALQKTACQSPELWRISSSD</sequence>
<accession>A0A9P1J3C1</accession>
<name>A0A9P1J3C1_9PELO</name>
<dbReference type="EMBL" id="CANHGI010000006">
    <property type="protein sequence ID" value="CAI5455870.1"/>
    <property type="molecule type" value="Genomic_DNA"/>
</dbReference>
<reference evidence="1" key="1">
    <citation type="submission" date="2022-11" db="EMBL/GenBank/DDBJ databases">
        <authorList>
            <person name="Kikuchi T."/>
        </authorList>
    </citation>
    <scope>NUCLEOTIDE SEQUENCE</scope>
    <source>
        <strain evidence="1">PS1010</strain>
    </source>
</reference>
<gene>
    <name evidence="1" type="ORF">CAMP_LOCUS18507</name>
</gene>
<proteinExistence type="predicted"/>
<evidence type="ECO:0000313" key="2">
    <source>
        <dbReference type="Proteomes" id="UP001152747"/>
    </source>
</evidence>
<dbReference type="Proteomes" id="UP001152747">
    <property type="component" value="Unassembled WGS sequence"/>
</dbReference>
<comment type="caution">
    <text evidence="1">The sequence shown here is derived from an EMBL/GenBank/DDBJ whole genome shotgun (WGS) entry which is preliminary data.</text>
</comment>
<keyword evidence="2" id="KW-1185">Reference proteome</keyword>
<protein>
    <submittedName>
        <fullName evidence="1">Uncharacterized protein</fullName>
    </submittedName>
</protein>
<organism evidence="1 2">
    <name type="scientific">Caenorhabditis angaria</name>
    <dbReference type="NCBI Taxonomy" id="860376"/>
    <lineage>
        <taxon>Eukaryota</taxon>
        <taxon>Metazoa</taxon>
        <taxon>Ecdysozoa</taxon>
        <taxon>Nematoda</taxon>
        <taxon>Chromadorea</taxon>
        <taxon>Rhabditida</taxon>
        <taxon>Rhabditina</taxon>
        <taxon>Rhabditomorpha</taxon>
        <taxon>Rhabditoidea</taxon>
        <taxon>Rhabditidae</taxon>
        <taxon>Peloderinae</taxon>
        <taxon>Caenorhabditis</taxon>
    </lineage>
</organism>
<dbReference type="AlphaFoldDB" id="A0A9P1J3C1"/>
<evidence type="ECO:0000313" key="1">
    <source>
        <dbReference type="EMBL" id="CAI5455870.1"/>
    </source>
</evidence>